<dbReference type="EMBL" id="JACGWJ010000012">
    <property type="protein sequence ID" value="KAL0386142.1"/>
    <property type="molecule type" value="Genomic_DNA"/>
</dbReference>
<proteinExistence type="predicted"/>
<keyword evidence="1" id="KW-0175">Coiled coil</keyword>
<dbReference type="AlphaFoldDB" id="A0AAW2S1A7"/>
<evidence type="ECO:0000256" key="1">
    <source>
        <dbReference type="SAM" id="Coils"/>
    </source>
</evidence>
<organism evidence="2">
    <name type="scientific">Sesamum radiatum</name>
    <name type="common">Black benniseed</name>
    <dbReference type="NCBI Taxonomy" id="300843"/>
    <lineage>
        <taxon>Eukaryota</taxon>
        <taxon>Viridiplantae</taxon>
        <taxon>Streptophyta</taxon>
        <taxon>Embryophyta</taxon>
        <taxon>Tracheophyta</taxon>
        <taxon>Spermatophyta</taxon>
        <taxon>Magnoliopsida</taxon>
        <taxon>eudicotyledons</taxon>
        <taxon>Gunneridae</taxon>
        <taxon>Pentapetalae</taxon>
        <taxon>asterids</taxon>
        <taxon>lamiids</taxon>
        <taxon>Lamiales</taxon>
        <taxon>Pedaliaceae</taxon>
        <taxon>Sesamum</taxon>
    </lineage>
</organism>
<dbReference type="InterPro" id="IPR027417">
    <property type="entry name" value="P-loop_NTPase"/>
</dbReference>
<protein>
    <submittedName>
        <fullName evidence="2">Ras-related protein RABA2a</fullName>
    </submittedName>
</protein>
<accession>A0AAW2S1A7</accession>
<name>A0AAW2S1A7_SESRA</name>
<reference evidence="2" key="2">
    <citation type="journal article" date="2024" name="Plant">
        <title>Genomic evolution and insights into agronomic trait innovations of Sesamum species.</title>
        <authorList>
            <person name="Miao H."/>
            <person name="Wang L."/>
            <person name="Qu L."/>
            <person name="Liu H."/>
            <person name="Sun Y."/>
            <person name="Le M."/>
            <person name="Wang Q."/>
            <person name="Wei S."/>
            <person name="Zheng Y."/>
            <person name="Lin W."/>
            <person name="Duan Y."/>
            <person name="Cao H."/>
            <person name="Xiong S."/>
            <person name="Wang X."/>
            <person name="Wei L."/>
            <person name="Li C."/>
            <person name="Ma Q."/>
            <person name="Ju M."/>
            <person name="Zhao R."/>
            <person name="Li G."/>
            <person name="Mu C."/>
            <person name="Tian Q."/>
            <person name="Mei H."/>
            <person name="Zhang T."/>
            <person name="Gao T."/>
            <person name="Zhang H."/>
        </authorList>
    </citation>
    <scope>NUCLEOTIDE SEQUENCE</scope>
    <source>
        <strain evidence="2">G02</strain>
    </source>
</reference>
<sequence>MVGPIKLQEKFMLQIQASEVCQGPITEDEAFLKVLGLEKSSRLRGCGDGLKPPSKRGERINNEVIKENEELRKQAEEDRESLESLKKDNKEMYERLQTLESQVNNQERQVHSQVQAIIKSQLPTIIQNLRIFGQIHQPANVGGRSIKAQIWDTASQEIEIQSHNKCILPWCSSSIRRYKTNYVRNYKTHLKHLRAIATEDAQGFAEKKGLSFIEMSANGYAFGFTASTVMMAEF</sequence>
<feature type="coiled-coil region" evidence="1">
    <location>
        <begin position="61"/>
        <end position="116"/>
    </location>
</feature>
<dbReference type="SUPFAM" id="SSF52540">
    <property type="entry name" value="P-loop containing nucleoside triphosphate hydrolases"/>
    <property type="match status" value="1"/>
</dbReference>
<gene>
    <name evidence="2" type="ORF">Sradi_3008500</name>
</gene>
<comment type="caution">
    <text evidence="2">The sequence shown here is derived from an EMBL/GenBank/DDBJ whole genome shotgun (WGS) entry which is preliminary data.</text>
</comment>
<evidence type="ECO:0000313" key="2">
    <source>
        <dbReference type="EMBL" id="KAL0386142.1"/>
    </source>
</evidence>
<reference evidence="2" key="1">
    <citation type="submission" date="2020-06" db="EMBL/GenBank/DDBJ databases">
        <authorList>
            <person name="Li T."/>
            <person name="Hu X."/>
            <person name="Zhang T."/>
            <person name="Song X."/>
            <person name="Zhang H."/>
            <person name="Dai N."/>
            <person name="Sheng W."/>
            <person name="Hou X."/>
            <person name="Wei L."/>
        </authorList>
    </citation>
    <scope>NUCLEOTIDE SEQUENCE</scope>
    <source>
        <strain evidence="2">G02</strain>
        <tissue evidence="2">Leaf</tissue>
    </source>
</reference>